<evidence type="ECO:0008006" key="4">
    <source>
        <dbReference type="Google" id="ProtNLM"/>
    </source>
</evidence>
<protein>
    <recommendedName>
        <fullName evidence="4">Conjugal transfer protein TraO</fullName>
    </recommendedName>
</protein>
<comment type="caution">
    <text evidence="2">The sequence shown here is derived from an EMBL/GenBank/DDBJ whole genome shotgun (WGS) entry which is preliminary data.</text>
</comment>
<sequence>MSRLFRHSLVLLAGALTLATTASAQRHIRHLNSLTGSYGSTEPGRLLGLSYGRFLTNTTRLDVLATRERGQGRAGIGEFSAYGVAVGGSRQLFRVGSSVYVHAQGLVLGRYERKQENNTGGREGGKAPQGAAVGPLLGLDTDVYLADAVSLALTAQKGYLWLNPQIDRWPGFYSAGLRFHFR</sequence>
<evidence type="ECO:0000313" key="2">
    <source>
        <dbReference type="EMBL" id="MDU0372094.1"/>
    </source>
</evidence>
<gene>
    <name evidence="2" type="ORF">ROI90_16935</name>
</gene>
<feature type="chain" id="PRO_5045253558" description="Conjugal transfer protein TraO" evidence="1">
    <location>
        <begin position="25"/>
        <end position="182"/>
    </location>
</feature>
<keyword evidence="3" id="KW-1185">Reference proteome</keyword>
<organism evidence="2 3">
    <name type="scientific">Hymenobacter endophyticus</name>
    <dbReference type="NCBI Taxonomy" id="3076335"/>
    <lineage>
        <taxon>Bacteria</taxon>
        <taxon>Pseudomonadati</taxon>
        <taxon>Bacteroidota</taxon>
        <taxon>Cytophagia</taxon>
        <taxon>Cytophagales</taxon>
        <taxon>Hymenobacteraceae</taxon>
        <taxon>Hymenobacter</taxon>
    </lineage>
</organism>
<dbReference type="Proteomes" id="UP001250698">
    <property type="component" value="Unassembled WGS sequence"/>
</dbReference>
<reference evidence="2 3" key="1">
    <citation type="submission" date="2023-10" db="EMBL/GenBank/DDBJ databases">
        <title>Hymenobacter endophyticus sp. nov., an isolate from the leaf tissues of wheat.</title>
        <authorList>
            <person name="Dai Y."/>
        </authorList>
    </citation>
    <scope>NUCLEOTIDE SEQUENCE [LARGE SCALE GENOMIC DNA]</scope>
    <source>
        <strain evidence="2 3">ZK17L-C2</strain>
    </source>
</reference>
<proteinExistence type="predicted"/>
<accession>A0ABU3TL48</accession>
<keyword evidence="1" id="KW-0732">Signal</keyword>
<dbReference type="RefSeq" id="WP_315999544.1">
    <property type="nucleotide sequence ID" value="NZ_JAWDJT010000012.1"/>
</dbReference>
<feature type="signal peptide" evidence="1">
    <location>
        <begin position="1"/>
        <end position="24"/>
    </location>
</feature>
<name>A0ABU3TL48_9BACT</name>
<evidence type="ECO:0000256" key="1">
    <source>
        <dbReference type="SAM" id="SignalP"/>
    </source>
</evidence>
<evidence type="ECO:0000313" key="3">
    <source>
        <dbReference type="Proteomes" id="UP001250698"/>
    </source>
</evidence>
<dbReference type="EMBL" id="JAWDJT010000012">
    <property type="protein sequence ID" value="MDU0372094.1"/>
    <property type="molecule type" value="Genomic_DNA"/>
</dbReference>